<name>A0ABM5KTL5_DIAVI</name>
<accession>A0ABM5KTL5</accession>
<dbReference type="EnsemblMetazoa" id="XM_050657578.1">
    <property type="protein sequence ID" value="XP_050513535.1"/>
    <property type="gene ID" value="LOC126889343"/>
</dbReference>
<reference evidence="3" key="1">
    <citation type="submission" date="2025-05" db="UniProtKB">
        <authorList>
            <consortium name="EnsemblMetazoa"/>
        </authorList>
    </citation>
    <scope>IDENTIFICATION</scope>
</reference>
<dbReference type="RefSeq" id="XP_050513535.1">
    <property type="nucleotide sequence ID" value="XM_050657578.1"/>
</dbReference>
<keyword evidence="4" id="KW-1185">Reference proteome</keyword>
<sequence length="155" mass="17487">MSTQIAKAVQFFNVDQFGRATYRMVGNVGKFVPCYYYTFNYQGTLAGVTMRCSPGAQHGEDLSYLFITSERVPTVYDYFIVRRITTLWCNFITTGRPTPGPISDLLPVEWSPVSIINPPVMQIDLNMGFISPPYSNFYSFYGAEIFSLGPSSTTY</sequence>
<dbReference type="SUPFAM" id="SSF53474">
    <property type="entry name" value="alpha/beta-Hydrolases"/>
    <property type="match status" value="1"/>
</dbReference>
<organism evidence="3 4">
    <name type="scientific">Diabrotica virgifera virgifera</name>
    <name type="common">western corn rootworm</name>
    <dbReference type="NCBI Taxonomy" id="50390"/>
    <lineage>
        <taxon>Eukaryota</taxon>
        <taxon>Metazoa</taxon>
        <taxon>Ecdysozoa</taxon>
        <taxon>Arthropoda</taxon>
        <taxon>Hexapoda</taxon>
        <taxon>Insecta</taxon>
        <taxon>Pterygota</taxon>
        <taxon>Neoptera</taxon>
        <taxon>Endopterygota</taxon>
        <taxon>Coleoptera</taxon>
        <taxon>Polyphaga</taxon>
        <taxon>Cucujiformia</taxon>
        <taxon>Chrysomeloidea</taxon>
        <taxon>Chrysomelidae</taxon>
        <taxon>Galerucinae</taxon>
        <taxon>Diabroticina</taxon>
        <taxon>Diabroticites</taxon>
        <taxon>Diabrotica</taxon>
    </lineage>
</organism>
<dbReference type="GeneID" id="126889343"/>
<dbReference type="InterPro" id="IPR029058">
    <property type="entry name" value="AB_hydrolase_fold"/>
</dbReference>
<dbReference type="Gene3D" id="3.40.50.1820">
    <property type="entry name" value="alpha/beta hydrolase"/>
    <property type="match status" value="1"/>
</dbReference>
<evidence type="ECO:0000313" key="4">
    <source>
        <dbReference type="Proteomes" id="UP001652700"/>
    </source>
</evidence>
<dbReference type="Proteomes" id="UP001652700">
    <property type="component" value="Unplaced"/>
</dbReference>
<feature type="domain" description="Carboxylesterase type B" evidence="2">
    <location>
        <begin position="7"/>
        <end position="128"/>
    </location>
</feature>
<evidence type="ECO:0000259" key="2">
    <source>
        <dbReference type="Pfam" id="PF00135"/>
    </source>
</evidence>
<dbReference type="InterPro" id="IPR002018">
    <property type="entry name" value="CarbesteraseB"/>
</dbReference>
<evidence type="ECO:0000256" key="1">
    <source>
        <dbReference type="ARBA" id="ARBA00023180"/>
    </source>
</evidence>
<dbReference type="Pfam" id="PF00135">
    <property type="entry name" value="COesterase"/>
    <property type="match status" value="1"/>
</dbReference>
<proteinExistence type="predicted"/>
<protein>
    <recommendedName>
        <fullName evidence="2">Carboxylesterase type B domain-containing protein</fullName>
    </recommendedName>
</protein>
<keyword evidence="1" id="KW-0325">Glycoprotein</keyword>
<evidence type="ECO:0000313" key="3">
    <source>
        <dbReference type="EnsemblMetazoa" id="XP_050513535.1"/>
    </source>
</evidence>